<organism evidence="2 3">
    <name type="scientific">Amanita muscaria (strain Koide BX008)</name>
    <dbReference type="NCBI Taxonomy" id="946122"/>
    <lineage>
        <taxon>Eukaryota</taxon>
        <taxon>Fungi</taxon>
        <taxon>Dikarya</taxon>
        <taxon>Basidiomycota</taxon>
        <taxon>Agaricomycotina</taxon>
        <taxon>Agaricomycetes</taxon>
        <taxon>Agaricomycetidae</taxon>
        <taxon>Agaricales</taxon>
        <taxon>Pluteineae</taxon>
        <taxon>Amanitaceae</taxon>
        <taxon>Amanita</taxon>
    </lineage>
</organism>
<dbReference type="InParanoid" id="A0A0C2W8W3"/>
<keyword evidence="3" id="KW-1185">Reference proteome</keyword>
<evidence type="ECO:0000259" key="1">
    <source>
        <dbReference type="Pfam" id="PF22215"/>
    </source>
</evidence>
<gene>
    <name evidence="2" type="ORF">M378DRAFT_112740</name>
</gene>
<accession>A0A0C2W8W3</accession>
<dbReference type="AlphaFoldDB" id="A0A0C2W8W3"/>
<proteinExistence type="predicted"/>
<dbReference type="GO" id="GO:0007166">
    <property type="term" value="P:cell surface receptor signaling pathway"/>
    <property type="evidence" value="ECO:0007669"/>
    <property type="project" value="InterPro"/>
</dbReference>
<dbReference type="InterPro" id="IPR054000">
    <property type="entry name" value="MLKL_N"/>
</dbReference>
<reference evidence="2 3" key="1">
    <citation type="submission" date="2014-04" db="EMBL/GenBank/DDBJ databases">
        <title>Evolutionary Origins and Diversification of the Mycorrhizal Mutualists.</title>
        <authorList>
            <consortium name="DOE Joint Genome Institute"/>
            <consortium name="Mycorrhizal Genomics Consortium"/>
            <person name="Kohler A."/>
            <person name="Kuo A."/>
            <person name="Nagy L.G."/>
            <person name="Floudas D."/>
            <person name="Copeland A."/>
            <person name="Barry K.W."/>
            <person name="Cichocki N."/>
            <person name="Veneault-Fourrey C."/>
            <person name="LaButti K."/>
            <person name="Lindquist E.A."/>
            <person name="Lipzen A."/>
            <person name="Lundell T."/>
            <person name="Morin E."/>
            <person name="Murat C."/>
            <person name="Riley R."/>
            <person name="Ohm R."/>
            <person name="Sun H."/>
            <person name="Tunlid A."/>
            <person name="Henrissat B."/>
            <person name="Grigoriev I.V."/>
            <person name="Hibbett D.S."/>
            <person name="Martin F."/>
        </authorList>
    </citation>
    <scope>NUCLEOTIDE SEQUENCE [LARGE SCALE GENOMIC DNA]</scope>
    <source>
        <strain evidence="2 3">Koide BX008</strain>
    </source>
</reference>
<evidence type="ECO:0000313" key="3">
    <source>
        <dbReference type="Proteomes" id="UP000054549"/>
    </source>
</evidence>
<dbReference type="HOGENOM" id="CLU_370495_0_0_1"/>
<dbReference type="Pfam" id="PF22215">
    <property type="entry name" value="MLKL_N"/>
    <property type="match status" value="1"/>
</dbReference>
<dbReference type="Gene3D" id="1.20.930.20">
    <property type="entry name" value="Adaptor protein Cbl, N-terminal domain"/>
    <property type="match status" value="1"/>
</dbReference>
<dbReference type="STRING" id="946122.A0A0C2W8W3"/>
<dbReference type="InterPro" id="IPR036537">
    <property type="entry name" value="Adaptor_Cbl_N_dom_sf"/>
</dbReference>
<evidence type="ECO:0000313" key="2">
    <source>
        <dbReference type="EMBL" id="KIL57627.1"/>
    </source>
</evidence>
<feature type="domain" description="Mixed lineage kinase" evidence="1">
    <location>
        <begin position="50"/>
        <end position="167"/>
    </location>
</feature>
<dbReference type="InterPro" id="IPR059179">
    <property type="entry name" value="MLKL-like_MCAfunc"/>
</dbReference>
<dbReference type="Proteomes" id="UP000054549">
    <property type="component" value="Unassembled WGS sequence"/>
</dbReference>
<sequence>MPLRITRIPKPSIKKDAALQIGVTASSIAKELSALAMFPPITASVTVVLLIFDTLKSIEDNKENCVNLAHRCAQVLLDLHEMMQGRWHNAPPARLRNLDRYTDTLKSINAFMTAQANHKWAKRFLRRATIEGSIDAFNNRLNEATQMFQIAMLIDIGHHILPHSKEVHAETKKVEQSTTPLDEEQLPAYASRQVSFSDQAGECTELMHKEELQEPSKDDSTTQVIHISGDSSTLYSEPVQESEDDLVSVGVLEDHGFRRYHPSEVRLTGRSKVKSGWWADTALADVGGQASLVKYYEGNSKNEALRKWLRDVKTLQNMFHPNLPHMTGYSDEASPTPFILLSDARTNAPDKLVNHILKTEGVAACLSLLGKYYTDIADAATYVQRQLSLTDSQVQDFVEKTDFRVNSSKTIVMGLPSPNEGSTVSWRNYGISHTLSQTTRSMLPGNGTVQTKLEHYQDEKSGQDPLRVAHLVSLAKGLLSVAKSSSLPLIAGLLEDDESNDFDDFDEGPKINMKRLREICTQAGVHNFYWTEMSSIPPHKFAVGDYGFVPKKKHFAEFSKLGNIYTDGVANQPITANAQGSQFCWEDRPIQHVEIENFCLPGDVHCWPISVPRGAQIDCQIDHSERMNDVNEAWKILSNHAKLLAGKFSIAPEDLILITAAGKNQNFYIRDFGNQVLQTNKAPMHSGFRQPHSFMNMNHAAISIPTILYLITSPNSDHQPYWSHQPMHIPNAQRPNLKHGWVQNIGYCHGYVQWIQLLKEDFDG</sequence>
<dbReference type="EMBL" id="KN818363">
    <property type="protein sequence ID" value="KIL57627.1"/>
    <property type="molecule type" value="Genomic_DNA"/>
</dbReference>
<name>A0A0C2W8W3_AMAMK</name>
<dbReference type="CDD" id="cd21037">
    <property type="entry name" value="MLKL_NTD"/>
    <property type="match status" value="1"/>
</dbReference>
<protein>
    <recommendedName>
        <fullName evidence="1">Mixed lineage kinase domain-containing protein</fullName>
    </recommendedName>
</protein>
<dbReference type="OrthoDB" id="3268478at2759"/>